<keyword evidence="2" id="KW-1185">Reference proteome</keyword>
<gene>
    <name evidence="1" type="ORF">SS1G_06076</name>
</gene>
<name>A7EL79_SCLS1</name>
<dbReference type="InParanoid" id="A7EL79"/>
<dbReference type="EMBL" id="CH476627">
    <property type="protein sequence ID" value="EDO03595.1"/>
    <property type="molecule type" value="Genomic_DNA"/>
</dbReference>
<accession>A7EL79</accession>
<sequence length="29" mass="3371">MAVDVYMEVLINLFMCDGFEVLLRLPEIP</sequence>
<dbReference type="Proteomes" id="UP000001312">
    <property type="component" value="Unassembled WGS sequence"/>
</dbReference>
<dbReference type="RefSeq" id="XP_001593154.1">
    <property type="nucleotide sequence ID" value="XM_001593104.1"/>
</dbReference>
<dbReference type="HOGENOM" id="CLU_3410782_0_0_1"/>
<dbReference type="AlphaFoldDB" id="A7EL79"/>
<proteinExistence type="predicted"/>
<dbReference type="KEGG" id="ssl:SS1G_06076"/>
<evidence type="ECO:0000313" key="2">
    <source>
        <dbReference type="Proteomes" id="UP000001312"/>
    </source>
</evidence>
<reference evidence="2" key="1">
    <citation type="journal article" date="2011" name="PLoS Genet.">
        <title>Genomic analysis of the necrotrophic fungal pathogens Sclerotinia sclerotiorum and Botrytis cinerea.</title>
        <authorList>
            <person name="Amselem J."/>
            <person name="Cuomo C.A."/>
            <person name="van Kan J.A."/>
            <person name="Viaud M."/>
            <person name="Benito E.P."/>
            <person name="Couloux A."/>
            <person name="Coutinho P.M."/>
            <person name="de Vries R.P."/>
            <person name="Dyer P.S."/>
            <person name="Fillinger S."/>
            <person name="Fournier E."/>
            <person name="Gout L."/>
            <person name="Hahn M."/>
            <person name="Kohn L."/>
            <person name="Lapalu N."/>
            <person name="Plummer K.M."/>
            <person name="Pradier J.M."/>
            <person name="Quevillon E."/>
            <person name="Sharon A."/>
            <person name="Simon A."/>
            <person name="ten Have A."/>
            <person name="Tudzynski B."/>
            <person name="Tudzynski P."/>
            <person name="Wincker P."/>
            <person name="Andrew M."/>
            <person name="Anthouard V."/>
            <person name="Beever R.E."/>
            <person name="Beffa R."/>
            <person name="Benoit I."/>
            <person name="Bouzid O."/>
            <person name="Brault B."/>
            <person name="Chen Z."/>
            <person name="Choquer M."/>
            <person name="Collemare J."/>
            <person name="Cotton P."/>
            <person name="Danchin E.G."/>
            <person name="Da Silva C."/>
            <person name="Gautier A."/>
            <person name="Giraud C."/>
            <person name="Giraud T."/>
            <person name="Gonzalez C."/>
            <person name="Grossetete S."/>
            <person name="Guldener U."/>
            <person name="Henrissat B."/>
            <person name="Howlett B.J."/>
            <person name="Kodira C."/>
            <person name="Kretschmer M."/>
            <person name="Lappartient A."/>
            <person name="Leroch M."/>
            <person name="Levis C."/>
            <person name="Mauceli E."/>
            <person name="Neuveglise C."/>
            <person name="Oeser B."/>
            <person name="Pearson M."/>
            <person name="Poulain J."/>
            <person name="Poussereau N."/>
            <person name="Quesneville H."/>
            <person name="Rascle C."/>
            <person name="Schumacher J."/>
            <person name="Segurens B."/>
            <person name="Sexton A."/>
            <person name="Silva E."/>
            <person name="Sirven C."/>
            <person name="Soanes D.M."/>
            <person name="Talbot N.J."/>
            <person name="Templeton M."/>
            <person name="Yandava C."/>
            <person name="Yarden O."/>
            <person name="Zeng Q."/>
            <person name="Rollins J.A."/>
            <person name="Lebrun M.H."/>
            <person name="Dickman M."/>
        </authorList>
    </citation>
    <scope>NUCLEOTIDE SEQUENCE [LARGE SCALE GENOMIC DNA]</scope>
    <source>
        <strain evidence="2">ATCC 18683 / 1980 / Ss-1</strain>
    </source>
</reference>
<protein>
    <submittedName>
        <fullName evidence="1">Uncharacterized protein</fullName>
    </submittedName>
</protein>
<organism evidence="1 2">
    <name type="scientific">Sclerotinia sclerotiorum (strain ATCC 18683 / 1980 / Ss-1)</name>
    <name type="common">White mold</name>
    <name type="synonym">Whetzelinia sclerotiorum</name>
    <dbReference type="NCBI Taxonomy" id="665079"/>
    <lineage>
        <taxon>Eukaryota</taxon>
        <taxon>Fungi</taxon>
        <taxon>Dikarya</taxon>
        <taxon>Ascomycota</taxon>
        <taxon>Pezizomycotina</taxon>
        <taxon>Leotiomycetes</taxon>
        <taxon>Helotiales</taxon>
        <taxon>Sclerotiniaceae</taxon>
        <taxon>Sclerotinia</taxon>
    </lineage>
</organism>
<dbReference type="GeneID" id="5489135"/>
<evidence type="ECO:0000313" key="1">
    <source>
        <dbReference type="EMBL" id="EDO03595.1"/>
    </source>
</evidence>